<proteinExistence type="predicted"/>
<keyword evidence="2" id="KW-1185">Reference proteome</keyword>
<organism evidence="1 2">
    <name type="scientific">Coccomyxa viridis</name>
    <dbReference type="NCBI Taxonomy" id="1274662"/>
    <lineage>
        <taxon>Eukaryota</taxon>
        <taxon>Viridiplantae</taxon>
        <taxon>Chlorophyta</taxon>
        <taxon>core chlorophytes</taxon>
        <taxon>Trebouxiophyceae</taxon>
        <taxon>Trebouxiophyceae incertae sedis</taxon>
        <taxon>Coccomyxaceae</taxon>
        <taxon>Coccomyxa</taxon>
    </lineage>
</organism>
<evidence type="ECO:0000313" key="1">
    <source>
        <dbReference type="EMBL" id="CAK0786462.1"/>
    </source>
</evidence>
<reference evidence="1 2" key="1">
    <citation type="submission" date="2023-10" db="EMBL/GenBank/DDBJ databases">
        <authorList>
            <person name="Maclean D."/>
            <person name="Macfadyen A."/>
        </authorList>
    </citation>
    <scope>NUCLEOTIDE SEQUENCE [LARGE SCALE GENOMIC DNA]</scope>
</reference>
<protein>
    <submittedName>
        <fullName evidence="1">Uncharacterized protein</fullName>
    </submittedName>
</protein>
<accession>A0AAV1IJT5</accession>
<gene>
    <name evidence="1" type="ORF">CVIRNUC_009675</name>
</gene>
<dbReference type="EMBL" id="CAUYUE010000014">
    <property type="protein sequence ID" value="CAK0786462.1"/>
    <property type="molecule type" value="Genomic_DNA"/>
</dbReference>
<dbReference type="AlphaFoldDB" id="A0AAV1IJT5"/>
<sequence length="110" mass="10944">MAALLARLQHINATVIVLPASLGSAATELQSVEATLDAVLYNGTTNATALAAEINAATQNITVTPFPPSTLTALNNSQVQLSSFSDPNAAGGVNTYLGGLSSATASASGK</sequence>
<comment type="caution">
    <text evidence="1">The sequence shown here is derived from an EMBL/GenBank/DDBJ whole genome shotgun (WGS) entry which is preliminary data.</text>
</comment>
<name>A0AAV1IJT5_9CHLO</name>
<evidence type="ECO:0000313" key="2">
    <source>
        <dbReference type="Proteomes" id="UP001314263"/>
    </source>
</evidence>
<dbReference type="Proteomes" id="UP001314263">
    <property type="component" value="Unassembled WGS sequence"/>
</dbReference>